<dbReference type="FunFam" id="3.90.190.10:FF:000102">
    <property type="entry name" value="Receptor-type tyrosine-protein phosphatase"/>
    <property type="match status" value="1"/>
</dbReference>
<dbReference type="SMART" id="SM00181">
    <property type="entry name" value="EGF"/>
    <property type="match status" value="4"/>
</dbReference>
<feature type="transmembrane region" description="Helical" evidence="9">
    <location>
        <begin position="929"/>
        <end position="953"/>
    </location>
</feature>
<keyword evidence="2" id="KW-1017">Isopeptide bond</keyword>
<name>A0A6J8A742_MYTCO</name>
<feature type="compositionally biased region" description="Basic and acidic residues" evidence="8">
    <location>
        <begin position="161"/>
        <end position="174"/>
    </location>
</feature>
<keyword evidence="5" id="KW-0832">Ubl conjugation</keyword>
<dbReference type="Gene3D" id="2.60.120.260">
    <property type="entry name" value="Galactose-binding domain-like"/>
    <property type="match status" value="1"/>
</dbReference>
<feature type="compositionally biased region" description="Basic and acidic residues" evidence="8">
    <location>
        <begin position="187"/>
        <end position="213"/>
    </location>
</feature>
<dbReference type="Pfam" id="PF12012">
    <property type="entry name" value="DUF3504"/>
    <property type="match status" value="1"/>
</dbReference>
<keyword evidence="9" id="KW-1133">Transmembrane helix</keyword>
<keyword evidence="6" id="KW-0904">Protein phosphatase</keyword>
<feature type="domain" description="Tyrosine-protein phosphatase" evidence="10">
    <location>
        <begin position="1052"/>
        <end position="1307"/>
    </location>
</feature>
<feature type="domain" description="Tyrosine specific protein phosphatases" evidence="11">
    <location>
        <begin position="1224"/>
        <end position="1298"/>
    </location>
</feature>
<reference evidence="12 13" key="1">
    <citation type="submission" date="2020-06" db="EMBL/GenBank/DDBJ databases">
        <authorList>
            <person name="Li R."/>
            <person name="Bekaert M."/>
        </authorList>
    </citation>
    <scope>NUCLEOTIDE SEQUENCE [LARGE SCALE GENOMIC DNA]</scope>
    <source>
        <strain evidence="13">wild</strain>
    </source>
</reference>
<dbReference type="PANTHER" id="PTHR19134">
    <property type="entry name" value="RECEPTOR-TYPE TYROSINE-PROTEIN PHOSPHATASE"/>
    <property type="match status" value="1"/>
</dbReference>
<dbReference type="PROSITE" id="PS00383">
    <property type="entry name" value="TYR_PHOSPHATASE_1"/>
    <property type="match status" value="1"/>
</dbReference>
<evidence type="ECO:0000256" key="6">
    <source>
        <dbReference type="ARBA" id="ARBA00022912"/>
    </source>
</evidence>
<evidence type="ECO:0000256" key="5">
    <source>
        <dbReference type="ARBA" id="ARBA00022843"/>
    </source>
</evidence>
<protein>
    <recommendedName>
        <fullName evidence="1">protein-tyrosine-phosphatase</fullName>
        <ecNumber evidence="1">3.1.3.48</ecNumber>
    </recommendedName>
</protein>
<dbReference type="InterPro" id="IPR000742">
    <property type="entry name" value="EGF"/>
</dbReference>
<evidence type="ECO:0000256" key="3">
    <source>
        <dbReference type="ARBA" id="ARBA00022553"/>
    </source>
</evidence>
<evidence type="ECO:0000256" key="2">
    <source>
        <dbReference type="ARBA" id="ARBA00022499"/>
    </source>
</evidence>
<proteinExistence type="predicted"/>
<keyword evidence="9" id="KW-0812">Transmembrane</keyword>
<sequence length="1600" mass="179600">MRYCRDNGLHVNFFNGDDATFAGLRKVLNARMKQILGKGLGTNIKKADAISGEDEEILWSSGVFGTSTATTLQYTIFFYACKVFGLRGKDEHRNLECSQFELGEDQKGIFIRFIGRSEKAYQGGLLKVSNKDIKHYTSGGWSKRTVHNGPYRSPFNCHESVQNKDQRNRRKGIDGTKPPSEKNTVGTRDEKQPPTKKIKFDNSRSVEVHEDTRQGLSDITNGPASRGNVIARRMDGFKLCLTNTSTTPPNSDFCYEDPDPGCQKSFWGSNCETSCAENCINGNCFPGNGSCVWGCNPMKCLNNICNKDTAVCTYGCKGKRTGNHCNKYNLASDSWVSQNPSGSEAVSLTIDGNKTSCSRTQGQTVTFHVDLMEEALVTGLFITLGEHTTREGDHTIYASNISSSWETGTVLYNKTVGPTEVNFLAVFRYLTYVLPAQQPYAMLELCEIGVVGCPPTHFGPVCSKSCPLNCQGPCDLESGHCIFGCSNGWRGDKCEQACNSGKYGKDCLEECSANCLNSQCHHVTGECLDGCNDGWVGSYCTQKCPNGKFGTNCVNFCEGCISYMCDHVAGLCDNITACNPGYVYGEYCSKECSNGQFGTNCSEFCKGCISNTCDHVDGLCDNTYACNPGYVYGDYCNKECPTGQFGTNCSEFCNGCISHICDYVNGLCDNTNFCNPGYVYGDYCNKACDNWYFGNNCSMECNCLAEPCNKIDGICPLGGCKKGWHGESCTQRCDEGKFGRNCNRSCDGCISNSCEATDGLCFNTTGCEPGYYFEEYCNNTCEDWYFGTNCSRKCNCLTGPCNWFTGKCPPGGCEKGWQGELCDEGCNDGHFGRNCDRSCDGCLSKSCEATDGLCYNTTGCEPGYYFEEYCNNTCDDWYFGNNCAGKCYCLTGPCSWFTGKCPAGGCQMGWHGESCEEGISEFRKEEPPFAAAIGGGAAAVILILLIFAVFIIYRRKLISTKDRTLHQKSSRNETAFDTNKKTSSEHNYANISSIANAEDATTSLTESEEIESQLVKNDDVNVYGNVLSVSKYKIMIGDLKAAIHEKQTGEDFKTEYEILQKGLLYAHVEGSKEENKVKNRFLSLWPYDHSRVVLKTDTTHDYINASYIDNYEKEKAYIAAQGPKNDTLRDFWHMIWQEKVGKVVMVTQLKENQKIKCAKYWPKSVTKSLAVNNYIVTMKEEREHTVYVYRLLTVLNKSDTNVPERKIHHFHFTQWPDHGVPDSIKLVSFYRKVKIEKCYQNGPMVVHCSAGVGRTGTFIAIDALYENGKNVGYVNVMECIEMMRKDRMNMVQTYEQYEAVFEALLELFTVPETSIPKNDFCKYISDQEHKTLPRNQNMYKVQFQRLKALRPLYRQSAYTAATSKENIHKNSAKKIFPHDRYRPYLMSYGKTRNNYINAVIIPGYEEKSKLLVTQCPLEETVVDFWTMVYDHESEIIVLLDQLNRNAPLWSGRQNVLEFEQFTIVQENASNSDELQLTLKHENQGERKITVFTTNKLDTTSDAMLPTNILLDLLKNVKDCWEEHKGPITVVCSDGCSKSGIFVALKLILEKLAIDDEIDVFQVVRTIQVRRPEFLMEFDQYEYCYRCIKDHIENDSLYANL</sequence>
<evidence type="ECO:0000256" key="4">
    <source>
        <dbReference type="ARBA" id="ARBA00022801"/>
    </source>
</evidence>
<dbReference type="InterPro" id="IPR003595">
    <property type="entry name" value="Tyr_Pase_cat"/>
</dbReference>
<dbReference type="PANTHER" id="PTHR19134:SF449">
    <property type="entry name" value="TYROSINE-PROTEIN PHOSPHATASE 1"/>
    <property type="match status" value="1"/>
</dbReference>
<dbReference type="PROSITE" id="PS50056">
    <property type="entry name" value="TYR_PHOSPHATASE_2"/>
    <property type="match status" value="2"/>
</dbReference>
<dbReference type="Gene3D" id="3.90.190.10">
    <property type="entry name" value="Protein tyrosine phosphatase superfamily"/>
    <property type="match status" value="2"/>
</dbReference>
<dbReference type="CDD" id="cd00047">
    <property type="entry name" value="PTPc"/>
    <property type="match status" value="2"/>
</dbReference>
<dbReference type="InterPro" id="IPR029021">
    <property type="entry name" value="Prot-tyrosine_phosphatase-like"/>
</dbReference>
<dbReference type="Proteomes" id="UP000507470">
    <property type="component" value="Unassembled WGS sequence"/>
</dbReference>
<evidence type="ECO:0000256" key="9">
    <source>
        <dbReference type="SAM" id="Phobius"/>
    </source>
</evidence>
<dbReference type="PRINTS" id="PR00700">
    <property type="entry name" value="PRTYPHPHTASE"/>
</dbReference>
<evidence type="ECO:0000256" key="1">
    <source>
        <dbReference type="ARBA" id="ARBA00013064"/>
    </source>
</evidence>
<dbReference type="EMBL" id="CACVKT020000762">
    <property type="protein sequence ID" value="CAC5362798.1"/>
    <property type="molecule type" value="Genomic_DNA"/>
</dbReference>
<dbReference type="InterPro" id="IPR021893">
    <property type="entry name" value="ZMYM2-like_C"/>
</dbReference>
<evidence type="ECO:0000259" key="11">
    <source>
        <dbReference type="PROSITE" id="PS50056"/>
    </source>
</evidence>
<evidence type="ECO:0000259" key="10">
    <source>
        <dbReference type="PROSITE" id="PS50055"/>
    </source>
</evidence>
<dbReference type="InterPro" id="IPR000387">
    <property type="entry name" value="Tyr_Pase_dom"/>
</dbReference>
<dbReference type="SMART" id="SM00404">
    <property type="entry name" value="PTPc_motif"/>
    <property type="match status" value="2"/>
</dbReference>
<dbReference type="InterPro" id="IPR000242">
    <property type="entry name" value="PTP_cat"/>
</dbReference>
<feature type="domain" description="Tyrosine specific protein phosphatases" evidence="11">
    <location>
        <begin position="1510"/>
        <end position="1581"/>
    </location>
</feature>
<dbReference type="SUPFAM" id="SSF52799">
    <property type="entry name" value="(Phosphotyrosine protein) phosphatases II"/>
    <property type="match status" value="2"/>
</dbReference>
<accession>A0A6J8A742</accession>
<keyword evidence="13" id="KW-1185">Reference proteome</keyword>
<dbReference type="InterPro" id="IPR050348">
    <property type="entry name" value="Protein-Tyr_Phosphatase"/>
</dbReference>
<dbReference type="GO" id="GO:0004725">
    <property type="term" value="F:protein tyrosine phosphatase activity"/>
    <property type="evidence" value="ECO:0007669"/>
    <property type="project" value="UniProtKB-EC"/>
</dbReference>
<keyword evidence="9" id="KW-0472">Membrane</keyword>
<feature type="region of interest" description="Disordered" evidence="8">
    <location>
        <begin position="138"/>
        <end position="227"/>
    </location>
</feature>
<evidence type="ECO:0000313" key="13">
    <source>
        <dbReference type="Proteomes" id="UP000507470"/>
    </source>
</evidence>
<dbReference type="InterPro" id="IPR016130">
    <property type="entry name" value="Tyr_Pase_AS"/>
</dbReference>
<organism evidence="12 13">
    <name type="scientific">Mytilus coruscus</name>
    <name type="common">Sea mussel</name>
    <dbReference type="NCBI Taxonomy" id="42192"/>
    <lineage>
        <taxon>Eukaryota</taxon>
        <taxon>Metazoa</taxon>
        <taxon>Spiralia</taxon>
        <taxon>Lophotrochozoa</taxon>
        <taxon>Mollusca</taxon>
        <taxon>Bivalvia</taxon>
        <taxon>Autobranchia</taxon>
        <taxon>Pteriomorphia</taxon>
        <taxon>Mytilida</taxon>
        <taxon>Mytiloidea</taxon>
        <taxon>Mytilidae</taxon>
        <taxon>Mytilinae</taxon>
        <taxon>Mytilus</taxon>
    </lineage>
</organism>
<gene>
    <name evidence="12" type="ORF">MCOR_4441</name>
</gene>
<dbReference type="PROSITE" id="PS50055">
    <property type="entry name" value="TYR_PHOSPHATASE_PTP"/>
    <property type="match status" value="2"/>
</dbReference>
<keyword evidence="3" id="KW-0597">Phosphoprotein</keyword>
<dbReference type="Gene3D" id="2.170.300.10">
    <property type="entry name" value="Tie2 ligand-binding domain superfamily"/>
    <property type="match status" value="3"/>
</dbReference>
<comment type="catalytic activity">
    <reaction evidence="7">
        <text>O-phospho-L-tyrosyl-[protein] + H2O = L-tyrosyl-[protein] + phosphate</text>
        <dbReference type="Rhea" id="RHEA:10684"/>
        <dbReference type="Rhea" id="RHEA-COMP:10136"/>
        <dbReference type="Rhea" id="RHEA-COMP:20101"/>
        <dbReference type="ChEBI" id="CHEBI:15377"/>
        <dbReference type="ChEBI" id="CHEBI:43474"/>
        <dbReference type="ChEBI" id="CHEBI:46858"/>
        <dbReference type="ChEBI" id="CHEBI:61978"/>
        <dbReference type="EC" id="3.1.3.48"/>
    </reaction>
</comment>
<dbReference type="Pfam" id="PF00102">
    <property type="entry name" value="Y_phosphatase"/>
    <property type="match status" value="2"/>
</dbReference>
<evidence type="ECO:0000256" key="8">
    <source>
        <dbReference type="SAM" id="MobiDB-lite"/>
    </source>
</evidence>
<feature type="compositionally biased region" description="Polar residues" evidence="8">
    <location>
        <begin position="214"/>
        <end position="223"/>
    </location>
</feature>
<evidence type="ECO:0000313" key="12">
    <source>
        <dbReference type="EMBL" id="CAC5362798.1"/>
    </source>
</evidence>
<dbReference type="SMART" id="SM00194">
    <property type="entry name" value="PTPc"/>
    <property type="match status" value="2"/>
</dbReference>
<dbReference type="OrthoDB" id="6117968at2759"/>
<evidence type="ECO:0000256" key="7">
    <source>
        <dbReference type="ARBA" id="ARBA00051722"/>
    </source>
</evidence>
<keyword evidence="4 12" id="KW-0378">Hydrolase</keyword>
<feature type="domain" description="Tyrosine-protein phosphatase" evidence="10">
    <location>
        <begin position="1339"/>
        <end position="1590"/>
    </location>
</feature>
<dbReference type="EC" id="3.1.3.48" evidence="1"/>